<dbReference type="EMBL" id="VSSQ01117254">
    <property type="protein sequence ID" value="MPN51783.1"/>
    <property type="molecule type" value="Genomic_DNA"/>
</dbReference>
<organism evidence="1">
    <name type="scientific">bioreactor metagenome</name>
    <dbReference type="NCBI Taxonomy" id="1076179"/>
    <lineage>
        <taxon>unclassified sequences</taxon>
        <taxon>metagenomes</taxon>
        <taxon>ecological metagenomes</taxon>
    </lineage>
</organism>
<dbReference type="EC" id="1.3.7.9" evidence="1"/>
<gene>
    <name evidence="1" type="primary">hcrA_5</name>
    <name evidence="1" type="ORF">SDC9_199432</name>
</gene>
<evidence type="ECO:0000313" key="1">
    <source>
        <dbReference type="EMBL" id="MPN51783.1"/>
    </source>
</evidence>
<dbReference type="Gene3D" id="3.30.365.10">
    <property type="entry name" value="Aldehyde oxidase/xanthine dehydrogenase, molybdopterin binding domain"/>
    <property type="match status" value="1"/>
</dbReference>
<dbReference type="AlphaFoldDB" id="A0A645IX63"/>
<accession>A0A645IX63</accession>
<name>A0A645IX63_9ZZZZ</name>
<protein>
    <submittedName>
        <fullName evidence="1">4-hydroxybenzoyl-CoA reductase subunit alpha</fullName>
        <ecNumber evidence="1">1.3.7.9</ecNumber>
    </submittedName>
</protein>
<proteinExistence type="predicted"/>
<dbReference type="SUPFAM" id="SSF56003">
    <property type="entry name" value="Molybdenum cofactor-binding domain"/>
    <property type="match status" value="1"/>
</dbReference>
<dbReference type="InterPro" id="IPR037165">
    <property type="entry name" value="AldOxase/xan_DH_Mopterin-bd_sf"/>
</dbReference>
<keyword evidence="1" id="KW-0560">Oxidoreductase</keyword>
<sequence>MLQGLGFGSIEKMEIRKGRLVQRTNTDYVIPTALDFPKIESAIITNPYDKGPFGAKSAGELTFVGAPVAYALAVRNALGKNITEIPVTPEYLMEVMNNE</sequence>
<dbReference type="GO" id="GO:0016491">
    <property type="term" value="F:oxidoreductase activity"/>
    <property type="evidence" value="ECO:0007669"/>
    <property type="project" value="UniProtKB-KW"/>
</dbReference>
<comment type="caution">
    <text evidence="1">The sequence shown here is derived from an EMBL/GenBank/DDBJ whole genome shotgun (WGS) entry which is preliminary data.</text>
</comment>
<reference evidence="1" key="1">
    <citation type="submission" date="2019-08" db="EMBL/GenBank/DDBJ databases">
        <authorList>
            <person name="Kucharzyk K."/>
            <person name="Murdoch R.W."/>
            <person name="Higgins S."/>
            <person name="Loffler F."/>
        </authorList>
    </citation>
    <scope>NUCLEOTIDE SEQUENCE</scope>
</reference>